<proteinExistence type="predicted"/>
<sequence length="210" mass="23476">PWLATQPALSQEEDRPPPGEKIKKLLANGDERAARELRLQVLWTRQLGEELVVGGAPVVKTIDDCLDPERAYELLPGSAMPADLVDYLLVLRDEPCVRTVPDSLLKAVSWMEKLAEFKLLRATGLAWAAKDKIVAIERVVLDDSEPTGLRVYAWAKLVKVWASLRWSDLQAIRPGELKLVEGRLVTTLRRTKMSGPNGWRPLAETACYLS</sequence>
<name>A0A812TDL5_SYMPI</name>
<comment type="caution">
    <text evidence="2">The sequence shown here is derived from an EMBL/GenBank/DDBJ whole genome shotgun (WGS) entry which is preliminary data.</text>
</comment>
<feature type="non-terminal residue" evidence="2">
    <location>
        <position position="1"/>
    </location>
</feature>
<evidence type="ECO:0000256" key="1">
    <source>
        <dbReference type="SAM" id="MobiDB-lite"/>
    </source>
</evidence>
<keyword evidence="3" id="KW-1185">Reference proteome</keyword>
<dbReference type="EMBL" id="CAJNIZ010031133">
    <property type="protein sequence ID" value="CAE7528251.1"/>
    <property type="molecule type" value="Genomic_DNA"/>
</dbReference>
<organism evidence="2 3">
    <name type="scientific">Symbiodinium pilosum</name>
    <name type="common">Dinoflagellate</name>
    <dbReference type="NCBI Taxonomy" id="2952"/>
    <lineage>
        <taxon>Eukaryota</taxon>
        <taxon>Sar</taxon>
        <taxon>Alveolata</taxon>
        <taxon>Dinophyceae</taxon>
        <taxon>Suessiales</taxon>
        <taxon>Symbiodiniaceae</taxon>
        <taxon>Symbiodinium</taxon>
    </lineage>
</organism>
<reference evidence="2" key="1">
    <citation type="submission" date="2021-02" db="EMBL/GenBank/DDBJ databases">
        <authorList>
            <person name="Dougan E. K."/>
            <person name="Rhodes N."/>
            <person name="Thang M."/>
            <person name="Chan C."/>
        </authorList>
    </citation>
    <scope>NUCLEOTIDE SEQUENCE</scope>
</reference>
<dbReference type="AlphaFoldDB" id="A0A812TDL5"/>
<gene>
    <name evidence="2" type="ORF">SPIL2461_LOCUS13888</name>
</gene>
<dbReference type="Proteomes" id="UP000649617">
    <property type="component" value="Unassembled WGS sequence"/>
</dbReference>
<accession>A0A812TDL5</accession>
<evidence type="ECO:0000313" key="3">
    <source>
        <dbReference type="Proteomes" id="UP000649617"/>
    </source>
</evidence>
<evidence type="ECO:0000313" key="2">
    <source>
        <dbReference type="EMBL" id="CAE7528251.1"/>
    </source>
</evidence>
<protein>
    <submittedName>
        <fullName evidence="2">Uncharacterized protein</fullName>
    </submittedName>
</protein>
<feature type="region of interest" description="Disordered" evidence="1">
    <location>
        <begin position="1"/>
        <end position="20"/>
    </location>
</feature>
<dbReference type="OrthoDB" id="10385694at2759"/>